<dbReference type="Gene3D" id="3.40.50.300">
    <property type="entry name" value="P-loop containing nucleotide triphosphate hydrolases"/>
    <property type="match status" value="1"/>
</dbReference>
<proteinExistence type="predicted"/>
<name>A0A0D1JYG7_9MYCO</name>
<dbReference type="SUPFAM" id="SSF52540">
    <property type="entry name" value="P-loop containing nucleoside triphosphate hydrolases"/>
    <property type="match status" value="1"/>
</dbReference>
<protein>
    <submittedName>
        <fullName evidence="2">ATPase</fullName>
    </submittedName>
</protein>
<dbReference type="PANTHER" id="PTHR10803:SF31">
    <property type="entry name" value="ATPASE RV3679-RELATED"/>
    <property type="match status" value="1"/>
</dbReference>
<dbReference type="Pfam" id="PF02374">
    <property type="entry name" value="ArsA_ATPase"/>
    <property type="match status" value="1"/>
</dbReference>
<reference evidence="2 3" key="1">
    <citation type="submission" date="2015-01" db="EMBL/GenBank/DDBJ databases">
        <title>Genome sequence of Mycobacterium llatzerense and Mycobacterium immunogenum recovered from brain abscess.</title>
        <authorList>
            <person name="Greninger A.L."/>
            <person name="Langelier C."/>
            <person name="Cunningham G."/>
            <person name="Chiu C.Y."/>
            <person name="Miller S."/>
        </authorList>
    </citation>
    <scope>NUCLEOTIDE SEQUENCE [LARGE SCALE GENOMIC DNA]</scope>
    <source>
        <strain evidence="2 3">CLUC14</strain>
    </source>
</reference>
<evidence type="ECO:0000313" key="3">
    <source>
        <dbReference type="Proteomes" id="UP000032221"/>
    </source>
</evidence>
<accession>A0A0D1JYG7</accession>
<sequence>MTSESTGQTHTGWPARLDQARLHFVTGKGGTGKTTVAAALALALAARGRSVLLVEVEGRQGIAQLFDVPPLPYGEQKIATAEGGGLVNALAIDTEAAFLEYLDMFYNLGIAGRAMKRIGAVEFATTIAPGLRDVLLTGKIKEVVVRNGKTAKELKGQRPYDAVVVDAPPTGRISRFLDVTKAVSDLAKGGPVHSQADGVVKLLHSELTAIHLVTLLEALPVQETLEAIEELRELELPIGSVIVNRNIPAYLSPDDLAKAAEGVVDADAVRAGLSDAGITLSDGDFAGLLTETIQHATRMMARAESADQLDALEVPRLELPALPDGVDLGSLYELAEALEQQGVGTK</sequence>
<dbReference type="PANTHER" id="PTHR10803">
    <property type="entry name" value="ARSENICAL PUMP-DRIVING ATPASE ARSENITE-TRANSLOCATING ATPASE"/>
    <property type="match status" value="1"/>
</dbReference>
<evidence type="ECO:0000259" key="1">
    <source>
        <dbReference type="Pfam" id="PF02374"/>
    </source>
</evidence>
<dbReference type="PATRIC" id="fig|280871.6.peg.1434"/>
<dbReference type="AlphaFoldDB" id="A0A0D1JYG7"/>
<dbReference type="RefSeq" id="WP_043985067.1">
    <property type="nucleotide sequence ID" value="NZ_JXST01000007.1"/>
</dbReference>
<dbReference type="Proteomes" id="UP000032221">
    <property type="component" value="Unassembled WGS sequence"/>
</dbReference>
<dbReference type="InterPro" id="IPR016300">
    <property type="entry name" value="ATPase_ArsA/GET3"/>
</dbReference>
<evidence type="ECO:0000313" key="2">
    <source>
        <dbReference type="EMBL" id="KIU17654.1"/>
    </source>
</evidence>
<dbReference type="EMBL" id="JXST01000007">
    <property type="protein sequence ID" value="KIU17654.1"/>
    <property type="molecule type" value="Genomic_DNA"/>
</dbReference>
<dbReference type="GO" id="GO:0005524">
    <property type="term" value="F:ATP binding"/>
    <property type="evidence" value="ECO:0007669"/>
    <property type="project" value="InterPro"/>
</dbReference>
<feature type="domain" description="ArsA/GET3 Anion-transporting ATPase-like" evidence="1">
    <location>
        <begin position="21"/>
        <end position="184"/>
    </location>
</feature>
<dbReference type="STRING" id="280871.TL10_06950"/>
<organism evidence="2 3">
    <name type="scientific">Mycolicibacterium llatzerense</name>
    <dbReference type="NCBI Taxonomy" id="280871"/>
    <lineage>
        <taxon>Bacteria</taxon>
        <taxon>Bacillati</taxon>
        <taxon>Actinomycetota</taxon>
        <taxon>Actinomycetes</taxon>
        <taxon>Mycobacteriales</taxon>
        <taxon>Mycobacteriaceae</taxon>
        <taxon>Mycolicibacterium</taxon>
    </lineage>
</organism>
<dbReference type="InterPro" id="IPR025723">
    <property type="entry name" value="ArsA/GET3_ATPase-like"/>
</dbReference>
<keyword evidence="3" id="KW-1185">Reference proteome</keyword>
<dbReference type="InterPro" id="IPR027417">
    <property type="entry name" value="P-loop_NTPase"/>
</dbReference>
<gene>
    <name evidence="2" type="ORF">TL10_06950</name>
</gene>
<comment type="caution">
    <text evidence="2">The sequence shown here is derived from an EMBL/GenBank/DDBJ whole genome shotgun (WGS) entry which is preliminary data.</text>
</comment>
<dbReference type="OrthoDB" id="5242836at2"/>
<dbReference type="GO" id="GO:0016887">
    <property type="term" value="F:ATP hydrolysis activity"/>
    <property type="evidence" value="ECO:0007669"/>
    <property type="project" value="InterPro"/>
</dbReference>